<feature type="compositionally biased region" description="Polar residues" evidence="1">
    <location>
        <begin position="16"/>
        <end position="31"/>
    </location>
</feature>
<accession>A0A9D4KRV2</accession>
<proteinExistence type="predicted"/>
<keyword evidence="3" id="KW-1185">Reference proteome</keyword>
<dbReference type="AlphaFoldDB" id="A0A9D4KRV2"/>
<reference evidence="2" key="2">
    <citation type="submission" date="2020-11" db="EMBL/GenBank/DDBJ databases">
        <authorList>
            <person name="McCartney M.A."/>
            <person name="Auch B."/>
            <person name="Kono T."/>
            <person name="Mallez S."/>
            <person name="Becker A."/>
            <person name="Gohl D.M."/>
            <person name="Silverstein K.A.T."/>
            <person name="Koren S."/>
            <person name="Bechman K.B."/>
            <person name="Herman A."/>
            <person name="Abrahante J.E."/>
            <person name="Garbe J."/>
        </authorList>
    </citation>
    <scope>NUCLEOTIDE SEQUENCE</scope>
    <source>
        <strain evidence="2">Duluth1</strain>
        <tissue evidence="2">Whole animal</tissue>
    </source>
</reference>
<dbReference type="Proteomes" id="UP000828390">
    <property type="component" value="Unassembled WGS sequence"/>
</dbReference>
<sequence>MAALGNATDAMATEDTPVNEQISTSAQNVAQAGSEEETANGNATVVMDTEDTHVNERISKSAQNVAQAGSEEETAIGNATDVMDTEDTHVNEQISFVSSTNDVTDVWGSTASDASGISDEDDISRVRDLTLAVNTTFQVPREI</sequence>
<reference evidence="2" key="1">
    <citation type="journal article" date="2019" name="bioRxiv">
        <title>The Genome of the Zebra Mussel, Dreissena polymorpha: A Resource for Invasive Species Research.</title>
        <authorList>
            <person name="McCartney M.A."/>
            <person name="Auch B."/>
            <person name="Kono T."/>
            <person name="Mallez S."/>
            <person name="Zhang Y."/>
            <person name="Obille A."/>
            <person name="Becker A."/>
            <person name="Abrahante J.E."/>
            <person name="Garbe J."/>
            <person name="Badalamenti J.P."/>
            <person name="Herman A."/>
            <person name="Mangelson H."/>
            <person name="Liachko I."/>
            <person name="Sullivan S."/>
            <person name="Sone E.D."/>
            <person name="Koren S."/>
            <person name="Silverstein K.A.T."/>
            <person name="Beckman K.B."/>
            <person name="Gohl D.M."/>
        </authorList>
    </citation>
    <scope>NUCLEOTIDE SEQUENCE</scope>
    <source>
        <strain evidence="2">Duluth1</strain>
        <tissue evidence="2">Whole animal</tissue>
    </source>
</reference>
<gene>
    <name evidence="2" type="ORF">DPMN_086657</name>
</gene>
<feature type="region of interest" description="Disordered" evidence="1">
    <location>
        <begin position="1"/>
        <end position="52"/>
    </location>
</feature>
<dbReference type="EMBL" id="JAIWYP010000003">
    <property type="protein sequence ID" value="KAH3844399.1"/>
    <property type="molecule type" value="Genomic_DNA"/>
</dbReference>
<organism evidence="2 3">
    <name type="scientific">Dreissena polymorpha</name>
    <name type="common">Zebra mussel</name>
    <name type="synonym">Mytilus polymorpha</name>
    <dbReference type="NCBI Taxonomy" id="45954"/>
    <lineage>
        <taxon>Eukaryota</taxon>
        <taxon>Metazoa</taxon>
        <taxon>Spiralia</taxon>
        <taxon>Lophotrochozoa</taxon>
        <taxon>Mollusca</taxon>
        <taxon>Bivalvia</taxon>
        <taxon>Autobranchia</taxon>
        <taxon>Heteroconchia</taxon>
        <taxon>Euheterodonta</taxon>
        <taxon>Imparidentia</taxon>
        <taxon>Neoheterodontei</taxon>
        <taxon>Myida</taxon>
        <taxon>Dreissenoidea</taxon>
        <taxon>Dreissenidae</taxon>
        <taxon>Dreissena</taxon>
    </lineage>
</organism>
<evidence type="ECO:0000313" key="3">
    <source>
        <dbReference type="Proteomes" id="UP000828390"/>
    </source>
</evidence>
<evidence type="ECO:0000256" key="1">
    <source>
        <dbReference type="SAM" id="MobiDB-lite"/>
    </source>
</evidence>
<protein>
    <submittedName>
        <fullName evidence="2">Uncharacterized protein</fullName>
    </submittedName>
</protein>
<name>A0A9D4KRV2_DREPO</name>
<comment type="caution">
    <text evidence="2">The sequence shown here is derived from an EMBL/GenBank/DDBJ whole genome shotgun (WGS) entry which is preliminary data.</text>
</comment>
<evidence type="ECO:0000313" key="2">
    <source>
        <dbReference type="EMBL" id="KAH3844399.1"/>
    </source>
</evidence>